<dbReference type="PANTHER" id="PTHR10695:SF46">
    <property type="entry name" value="BIFUNCTIONAL COENZYME A SYNTHASE-RELATED"/>
    <property type="match status" value="1"/>
</dbReference>
<dbReference type="GO" id="GO:0005737">
    <property type="term" value="C:cytoplasm"/>
    <property type="evidence" value="ECO:0007669"/>
    <property type="project" value="UniProtKB-SubCell"/>
</dbReference>
<proteinExistence type="inferred from homology"/>
<keyword evidence="5 8" id="KW-0418">Kinase</keyword>
<evidence type="ECO:0000256" key="5">
    <source>
        <dbReference type="ARBA" id="ARBA00022777"/>
    </source>
</evidence>
<dbReference type="Gene3D" id="3.40.50.300">
    <property type="entry name" value="P-loop containing nucleotide triphosphate hydrolases"/>
    <property type="match status" value="1"/>
</dbReference>
<dbReference type="FunFam" id="3.40.50.300:FF:000518">
    <property type="entry name" value="Dephospho-CoA kinase"/>
    <property type="match status" value="1"/>
</dbReference>
<dbReference type="HAMAP" id="MF_00376">
    <property type="entry name" value="Dephospho_CoA_kinase"/>
    <property type="match status" value="1"/>
</dbReference>
<keyword evidence="3 8" id="KW-0808">Transferase</keyword>
<evidence type="ECO:0000256" key="4">
    <source>
        <dbReference type="ARBA" id="ARBA00022741"/>
    </source>
</evidence>
<protein>
    <recommendedName>
        <fullName evidence="8 9">Dephospho-CoA kinase</fullName>
        <ecNumber evidence="8 9">2.7.1.24</ecNumber>
    </recommendedName>
    <alternativeName>
        <fullName evidence="8">Dephosphocoenzyme A kinase</fullName>
    </alternativeName>
</protein>
<dbReference type="CDD" id="cd02022">
    <property type="entry name" value="DPCK"/>
    <property type="match status" value="1"/>
</dbReference>
<evidence type="ECO:0000313" key="10">
    <source>
        <dbReference type="EMBL" id="STO56401.1"/>
    </source>
</evidence>
<sequence>MAYVVGVTGGIGSGKTTVANLFAEKGIEVIDADVIARQVVEPGSEGLKAIAEKFGATMLNQDGTLNRAVLREHVFSHPEDKNWLNGLLHPKIRQEMMEQTARATSPYCLLVIPLLVENRLQSLCQRVLVVDVSEATQIARTVQRDQVSPGQVENILAAQASRAQRLEAADDIIVNETDSTALSKQVETLHRQYLTLAAQQPGKQDEQ</sequence>
<evidence type="ECO:0000256" key="7">
    <source>
        <dbReference type="ARBA" id="ARBA00022993"/>
    </source>
</evidence>
<keyword evidence="4 8" id="KW-0547">Nucleotide-binding</keyword>
<dbReference type="PANTHER" id="PTHR10695">
    <property type="entry name" value="DEPHOSPHO-COA KINASE-RELATED"/>
    <property type="match status" value="1"/>
</dbReference>
<comment type="subcellular location">
    <subcellularLocation>
        <location evidence="8">Cytoplasm</location>
    </subcellularLocation>
</comment>
<dbReference type="InterPro" id="IPR027417">
    <property type="entry name" value="P-loop_NTPase"/>
</dbReference>
<dbReference type="RefSeq" id="WP_005502108.1">
    <property type="nucleotide sequence ID" value="NZ_CABMOB010000001.1"/>
</dbReference>
<dbReference type="PROSITE" id="PS51219">
    <property type="entry name" value="DPCK"/>
    <property type="match status" value="1"/>
</dbReference>
<accession>A0A377HJE8</accession>
<name>A0A377HJE8_GRIHO</name>
<dbReference type="GO" id="GO:0004140">
    <property type="term" value="F:dephospho-CoA kinase activity"/>
    <property type="evidence" value="ECO:0007669"/>
    <property type="project" value="UniProtKB-UniRule"/>
</dbReference>
<comment type="pathway">
    <text evidence="8">Cofactor biosynthesis; coenzyme A biosynthesis; CoA from (R)-pantothenate: step 5/5.</text>
</comment>
<evidence type="ECO:0000256" key="1">
    <source>
        <dbReference type="ARBA" id="ARBA00009018"/>
    </source>
</evidence>
<dbReference type="GO" id="GO:0005524">
    <property type="term" value="F:ATP binding"/>
    <property type="evidence" value="ECO:0007669"/>
    <property type="project" value="UniProtKB-UniRule"/>
</dbReference>
<dbReference type="GeneID" id="58895734"/>
<keyword evidence="6 8" id="KW-0067">ATP-binding</keyword>
<evidence type="ECO:0000256" key="2">
    <source>
        <dbReference type="ARBA" id="ARBA00022490"/>
    </source>
</evidence>
<dbReference type="Proteomes" id="UP000254512">
    <property type="component" value="Unassembled WGS sequence"/>
</dbReference>
<evidence type="ECO:0000256" key="6">
    <source>
        <dbReference type="ARBA" id="ARBA00022840"/>
    </source>
</evidence>
<dbReference type="InterPro" id="IPR001977">
    <property type="entry name" value="Depp_CoAkinase"/>
</dbReference>
<dbReference type="EMBL" id="UGHD01000002">
    <property type="protein sequence ID" value="STO56401.1"/>
    <property type="molecule type" value="Genomic_DNA"/>
</dbReference>
<dbReference type="NCBIfam" id="TIGR00152">
    <property type="entry name" value="dephospho-CoA kinase"/>
    <property type="match status" value="1"/>
</dbReference>
<evidence type="ECO:0000256" key="8">
    <source>
        <dbReference type="HAMAP-Rule" id="MF_00376"/>
    </source>
</evidence>
<dbReference type="KEGG" id="gho:AL542_07400"/>
<dbReference type="Pfam" id="PF01121">
    <property type="entry name" value="CoaE"/>
    <property type="match status" value="1"/>
</dbReference>
<dbReference type="EC" id="2.7.1.24" evidence="8 9"/>
<comment type="catalytic activity">
    <reaction evidence="8">
        <text>3'-dephospho-CoA + ATP = ADP + CoA + H(+)</text>
        <dbReference type="Rhea" id="RHEA:18245"/>
        <dbReference type="ChEBI" id="CHEBI:15378"/>
        <dbReference type="ChEBI" id="CHEBI:30616"/>
        <dbReference type="ChEBI" id="CHEBI:57287"/>
        <dbReference type="ChEBI" id="CHEBI:57328"/>
        <dbReference type="ChEBI" id="CHEBI:456216"/>
        <dbReference type="EC" id="2.7.1.24"/>
    </reaction>
</comment>
<dbReference type="STRING" id="673.AL542_07400"/>
<dbReference type="AlphaFoldDB" id="A0A377HJE8"/>
<comment type="function">
    <text evidence="8">Catalyzes the phosphorylation of the 3'-hydroxyl group of dephosphocoenzyme A to form coenzyme A.</text>
</comment>
<keyword evidence="7 8" id="KW-0173">Coenzyme A biosynthesis</keyword>
<evidence type="ECO:0000313" key="11">
    <source>
        <dbReference type="Proteomes" id="UP000254512"/>
    </source>
</evidence>
<gene>
    <name evidence="8 10" type="primary">coaE</name>
    <name evidence="10" type="ORF">NCTC11645_00740</name>
</gene>
<organism evidence="10 11">
    <name type="scientific">Grimontia hollisae</name>
    <name type="common">Vibrio hollisae</name>
    <dbReference type="NCBI Taxonomy" id="673"/>
    <lineage>
        <taxon>Bacteria</taxon>
        <taxon>Pseudomonadati</taxon>
        <taxon>Pseudomonadota</taxon>
        <taxon>Gammaproteobacteria</taxon>
        <taxon>Vibrionales</taxon>
        <taxon>Vibrionaceae</taxon>
        <taxon>Grimontia</taxon>
    </lineage>
</organism>
<feature type="binding site" evidence="8">
    <location>
        <begin position="12"/>
        <end position="17"/>
    </location>
    <ligand>
        <name>ATP</name>
        <dbReference type="ChEBI" id="CHEBI:30616"/>
    </ligand>
</feature>
<comment type="similarity">
    <text evidence="1 8">Belongs to the CoaE family.</text>
</comment>
<keyword evidence="2 8" id="KW-0963">Cytoplasm</keyword>
<dbReference type="UniPathway" id="UPA00241">
    <property type="reaction ID" value="UER00356"/>
</dbReference>
<dbReference type="GO" id="GO:0015937">
    <property type="term" value="P:coenzyme A biosynthetic process"/>
    <property type="evidence" value="ECO:0007669"/>
    <property type="project" value="UniProtKB-UniRule"/>
</dbReference>
<dbReference type="SUPFAM" id="SSF52540">
    <property type="entry name" value="P-loop containing nucleoside triphosphate hydrolases"/>
    <property type="match status" value="1"/>
</dbReference>
<reference evidence="10 11" key="1">
    <citation type="submission" date="2018-06" db="EMBL/GenBank/DDBJ databases">
        <authorList>
            <consortium name="Pathogen Informatics"/>
            <person name="Doyle S."/>
        </authorList>
    </citation>
    <scope>NUCLEOTIDE SEQUENCE [LARGE SCALE GENOMIC DNA]</scope>
    <source>
        <strain evidence="10 11">NCTC11645</strain>
    </source>
</reference>
<evidence type="ECO:0000256" key="3">
    <source>
        <dbReference type="ARBA" id="ARBA00022679"/>
    </source>
</evidence>
<evidence type="ECO:0000256" key="9">
    <source>
        <dbReference type="NCBIfam" id="TIGR00152"/>
    </source>
</evidence>